<evidence type="ECO:0000256" key="1">
    <source>
        <dbReference type="SAM" id="MobiDB-lite"/>
    </source>
</evidence>
<dbReference type="OrthoDB" id="2579508at2759"/>
<dbReference type="EMBL" id="BFAD01000004">
    <property type="protein sequence ID" value="GBE82334.1"/>
    <property type="molecule type" value="Genomic_DNA"/>
</dbReference>
<keyword evidence="3" id="KW-1185">Reference proteome</keyword>
<dbReference type="Proteomes" id="UP000287166">
    <property type="component" value="Unassembled WGS sequence"/>
</dbReference>
<gene>
    <name evidence="2" type="ORF">SCP_0407180</name>
</gene>
<dbReference type="AlphaFoldDB" id="A0A401GJJ7"/>
<comment type="caution">
    <text evidence="2">The sequence shown here is derived from an EMBL/GenBank/DDBJ whole genome shotgun (WGS) entry which is preliminary data.</text>
</comment>
<evidence type="ECO:0000313" key="2">
    <source>
        <dbReference type="EMBL" id="GBE82334.1"/>
    </source>
</evidence>
<sequence>MKFSIWDTVQAAMAIPATSNLRLYLSRATLPKMHFAATAMPMPPEGHKAHMNQLTVIPQAFRRLENMHALGRSFSEDVLSFLDRCIPSAPLDADNDDETTGEVLTLPCAPYYNIPKRAVGQVSDVELICCWVIEYPLKTAQRILHLTMPQTDDWCFSLKKWHASAVDIDNDIIRYTTFSASAAPPSTQGYPKPSVTVITQPPWILSPKDLIAFVRCSALPPHSPNSERKDYTCCERLWSKIWDVCFLERSHWFVVTTYFGWVFGAFSKGWTRAFVSPIFKSDEQDPTVEEVLVYWLASAVGVDGGWTIPEVPEPVHTIGLEVVNSIPPPLTRRPPLVPSISDWSGEGGAHMSDTSSAIDAEEVDSMLMDLQDEGDCGSLSGVPNNPIVREKYSHDSVGSVEGIQHWINHVDPTGVPAERPPSPSPSQSSVSTVREYTWNSSREGDWLSVDVRERRYDYV</sequence>
<reference evidence="2 3" key="1">
    <citation type="journal article" date="2018" name="Sci. Rep.">
        <title>Genome sequence of the cauliflower mushroom Sparassis crispa (Hanabiratake) and its association with beneficial usage.</title>
        <authorList>
            <person name="Kiyama R."/>
            <person name="Furutani Y."/>
            <person name="Kawaguchi K."/>
            <person name="Nakanishi T."/>
        </authorList>
    </citation>
    <scope>NUCLEOTIDE SEQUENCE [LARGE SCALE GENOMIC DNA]</scope>
</reference>
<organism evidence="2 3">
    <name type="scientific">Sparassis crispa</name>
    <dbReference type="NCBI Taxonomy" id="139825"/>
    <lineage>
        <taxon>Eukaryota</taxon>
        <taxon>Fungi</taxon>
        <taxon>Dikarya</taxon>
        <taxon>Basidiomycota</taxon>
        <taxon>Agaricomycotina</taxon>
        <taxon>Agaricomycetes</taxon>
        <taxon>Polyporales</taxon>
        <taxon>Sparassidaceae</taxon>
        <taxon>Sparassis</taxon>
    </lineage>
</organism>
<proteinExistence type="predicted"/>
<accession>A0A401GJJ7</accession>
<dbReference type="RefSeq" id="XP_027613247.1">
    <property type="nucleotide sequence ID" value="XM_027757446.1"/>
</dbReference>
<name>A0A401GJJ7_9APHY</name>
<protein>
    <submittedName>
        <fullName evidence="2">Uncharacterized protein</fullName>
    </submittedName>
</protein>
<evidence type="ECO:0000313" key="3">
    <source>
        <dbReference type="Proteomes" id="UP000287166"/>
    </source>
</evidence>
<feature type="region of interest" description="Disordered" evidence="1">
    <location>
        <begin position="412"/>
        <end position="435"/>
    </location>
</feature>
<dbReference type="InParanoid" id="A0A401GJJ7"/>
<dbReference type="GeneID" id="38779251"/>